<evidence type="ECO:0000256" key="2">
    <source>
        <dbReference type="ARBA" id="ARBA00022525"/>
    </source>
</evidence>
<feature type="chain" id="PRO_5035464724" evidence="6">
    <location>
        <begin position="17"/>
        <end position="415"/>
    </location>
</feature>
<dbReference type="CDD" id="cd00087">
    <property type="entry name" value="FReD"/>
    <property type="match status" value="1"/>
</dbReference>
<evidence type="ECO:0000256" key="4">
    <source>
        <dbReference type="ARBA" id="ARBA00023180"/>
    </source>
</evidence>
<evidence type="ECO:0000259" key="7">
    <source>
        <dbReference type="PROSITE" id="PS51406"/>
    </source>
</evidence>
<dbReference type="AlphaFoldDB" id="A0A8K0A9B0"/>
<feature type="region of interest" description="Disordered" evidence="5">
    <location>
        <begin position="26"/>
        <end position="56"/>
    </location>
</feature>
<dbReference type="PANTHER" id="PTHR47221:SF5">
    <property type="entry name" value="FIBRINOGEN C-TERMINAL DOMAIN-CONTAINING PROTEIN"/>
    <property type="match status" value="1"/>
</dbReference>
<name>A0A8K0A9B0_BRALA</name>
<evidence type="ECO:0000256" key="1">
    <source>
        <dbReference type="ARBA" id="ARBA00004613"/>
    </source>
</evidence>
<evidence type="ECO:0000313" key="8">
    <source>
        <dbReference type="EMBL" id="CAH1271397.1"/>
    </source>
</evidence>
<dbReference type="GO" id="GO:0034116">
    <property type="term" value="P:positive regulation of heterotypic cell-cell adhesion"/>
    <property type="evidence" value="ECO:0007669"/>
    <property type="project" value="TreeGrafter"/>
</dbReference>
<dbReference type="InterPro" id="IPR037579">
    <property type="entry name" value="FIB_ANG-like"/>
</dbReference>
<dbReference type="SMART" id="SM00186">
    <property type="entry name" value="FBG"/>
    <property type="match status" value="1"/>
</dbReference>
<evidence type="ECO:0000256" key="6">
    <source>
        <dbReference type="SAM" id="SignalP"/>
    </source>
</evidence>
<feature type="domain" description="Fibrinogen C-terminal" evidence="7">
    <location>
        <begin position="180"/>
        <end position="414"/>
    </location>
</feature>
<comment type="subcellular location">
    <subcellularLocation>
        <location evidence="1">Secreted</location>
    </subcellularLocation>
</comment>
<dbReference type="Proteomes" id="UP000838412">
    <property type="component" value="Chromosome 8"/>
</dbReference>
<organism evidence="8 9">
    <name type="scientific">Branchiostoma lanceolatum</name>
    <name type="common">Common lancelet</name>
    <name type="synonym">Amphioxus lanceolatum</name>
    <dbReference type="NCBI Taxonomy" id="7740"/>
    <lineage>
        <taxon>Eukaryota</taxon>
        <taxon>Metazoa</taxon>
        <taxon>Chordata</taxon>
        <taxon>Cephalochordata</taxon>
        <taxon>Leptocardii</taxon>
        <taxon>Amphioxiformes</taxon>
        <taxon>Branchiostomatidae</taxon>
        <taxon>Branchiostoma</taxon>
    </lineage>
</organism>
<keyword evidence="2" id="KW-0964">Secreted</keyword>
<gene>
    <name evidence="8" type="primary">ANGPT1</name>
    <name evidence="8" type="ORF">BLAG_LOCUS23443</name>
</gene>
<keyword evidence="6" id="KW-0732">Signal</keyword>
<dbReference type="InterPro" id="IPR014716">
    <property type="entry name" value="Fibrinogen_a/b/g_C_1"/>
</dbReference>
<sequence length="415" mass="47252">MAAIYLVLLLCLHVQADVHVGMGETDMDLEREGPGQEAPDSDHGHEVDSPSEQQGHCSYTFTVPTSDQPYQSQGELDRVQKEVAALNDWKYQVSSAVSGMEERIDQVAKWTDGLDNKVEKSDYKDTVGAVTSLKEQQEETTDSLKALTLHVQSLNNTLGMLMAEKAKQQSALKRGTINTKDLGKYPKDCTVIYQAGYNQSGVYMVHPDVSNMIPKPEAPPDPFTVYCIMQNNTGWTLIQRREDGFTDFNRNWGQYRSGFGHLNREFWLGNDKIYLLTNQDRYKLRIEMEDWNNNVAYAEYDRFLIEDESDRYRLRVGNYNGTAGNALVNKNHDDRSHHNMPFGTSDGECGSEKRGGWWYFSLGNGCQEANLNGQYKSDYGLFRHRGFGYGIRWDPWKGEEYSLMSVRMMIAPTTA</sequence>
<dbReference type="PROSITE" id="PS51406">
    <property type="entry name" value="FIBRINOGEN_C_2"/>
    <property type="match status" value="1"/>
</dbReference>
<dbReference type="PANTHER" id="PTHR47221">
    <property type="entry name" value="FIBRINOGEN ALPHA CHAIN"/>
    <property type="match status" value="1"/>
</dbReference>
<dbReference type="Gene3D" id="3.90.215.10">
    <property type="entry name" value="Gamma Fibrinogen, chain A, domain 1"/>
    <property type="match status" value="1"/>
</dbReference>
<reference evidence="8" key="1">
    <citation type="submission" date="2022-01" db="EMBL/GenBank/DDBJ databases">
        <authorList>
            <person name="Braso-Vives M."/>
        </authorList>
    </citation>
    <scope>NUCLEOTIDE SEQUENCE</scope>
</reference>
<dbReference type="InterPro" id="IPR002181">
    <property type="entry name" value="Fibrinogen_a/b/g_C_dom"/>
</dbReference>
<dbReference type="GO" id="GO:0005201">
    <property type="term" value="F:extracellular matrix structural constituent"/>
    <property type="evidence" value="ECO:0007669"/>
    <property type="project" value="TreeGrafter"/>
</dbReference>
<dbReference type="OrthoDB" id="241990at2759"/>
<evidence type="ECO:0000313" key="9">
    <source>
        <dbReference type="Proteomes" id="UP000838412"/>
    </source>
</evidence>
<keyword evidence="9" id="KW-1185">Reference proteome</keyword>
<keyword evidence="3" id="KW-1015">Disulfide bond</keyword>
<dbReference type="GO" id="GO:0005577">
    <property type="term" value="C:fibrinogen complex"/>
    <property type="evidence" value="ECO:0007669"/>
    <property type="project" value="TreeGrafter"/>
</dbReference>
<dbReference type="Pfam" id="PF00147">
    <property type="entry name" value="Fibrinogen_C"/>
    <property type="match status" value="1"/>
</dbReference>
<dbReference type="EMBL" id="OV696693">
    <property type="protein sequence ID" value="CAH1271397.1"/>
    <property type="molecule type" value="Genomic_DNA"/>
</dbReference>
<keyword evidence="4" id="KW-0325">Glycoprotein</keyword>
<feature type="signal peptide" evidence="6">
    <location>
        <begin position="1"/>
        <end position="16"/>
    </location>
</feature>
<dbReference type="InterPro" id="IPR036056">
    <property type="entry name" value="Fibrinogen-like_C"/>
</dbReference>
<dbReference type="SUPFAM" id="SSF56496">
    <property type="entry name" value="Fibrinogen C-terminal domain-like"/>
    <property type="match status" value="1"/>
</dbReference>
<accession>A0A8K0A9B0</accession>
<evidence type="ECO:0000256" key="3">
    <source>
        <dbReference type="ARBA" id="ARBA00023157"/>
    </source>
</evidence>
<evidence type="ECO:0000256" key="5">
    <source>
        <dbReference type="SAM" id="MobiDB-lite"/>
    </source>
</evidence>
<protein>
    <submittedName>
        <fullName evidence="8">ANGPT1 protein</fullName>
    </submittedName>
</protein>
<dbReference type="GO" id="GO:0030674">
    <property type="term" value="F:protein-macromolecule adaptor activity"/>
    <property type="evidence" value="ECO:0007669"/>
    <property type="project" value="TreeGrafter"/>
</dbReference>
<proteinExistence type="predicted"/>
<feature type="compositionally biased region" description="Basic and acidic residues" evidence="5">
    <location>
        <begin position="28"/>
        <end position="48"/>
    </location>
</feature>